<dbReference type="Pfam" id="PF12874">
    <property type="entry name" value="zf-met"/>
    <property type="match status" value="5"/>
</dbReference>
<feature type="compositionally biased region" description="Low complexity" evidence="6">
    <location>
        <begin position="67"/>
        <end position="95"/>
    </location>
</feature>
<feature type="compositionally biased region" description="Basic and acidic residues" evidence="6">
    <location>
        <begin position="50"/>
        <end position="62"/>
    </location>
</feature>
<feature type="compositionally biased region" description="Pro residues" evidence="6">
    <location>
        <begin position="357"/>
        <end position="367"/>
    </location>
</feature>
<evidence type="ECO:0000256" key="2">
    <source>
        <dbReference type="ARBA" id="ARBA00022723"/>
    </source>
</evidence>
<feature type="compositionally biased region" description="Low complexity" evidence="6">
    <location>
        <begin position="604"/>
        <end position="620"/>
    </location>
</feature>
<feature type="compositionally biased region" description="Pro residues" evidence="6">
    <location>
        <begin position="1060"/>
        <end position="1078"/>
    </location>
</feature>
<dbReference type="InterPro" id="IPR013087">
    <property type="entry name" value="Znf_C2H2_type"/>
</dbReference>
<dbReference type="AlphaFoldDB" id="A0AAW1SEF5"/>
<evidence type="ECO:0000256" key="3">
    <source>
        <dbReference type="ARBA" id="ARBA00022771"/>
    </source>
</evidence>
<evidence type="ECO:0000256" key="4">
    <source>
        <dbReference type="ARBA" id="ARBA00022833"/>
    </source>
</evidence>
<organism evidence="8 9">
    <name type="scientific">Apatococcus lobatus</name>
    <dbReference type="NCBI Taxonomy" id="904363"/>
    <lineage>
        <taxon>Eukaryota</taxon>
        <taxon>Viridiplantae</taxon>
        <taxon>Chlorophyta</taxon>
        <taxon>core chlorophytes</taxon>
        <taxon>Trebouxiophyceae</taxon>
        <taxon>Chlorellales</taxon>
        <taxon>Chlorellaceae</taxon>
        <taxon>Apatococcus</taxon>
    </lineage>
</organism>
<dbReference type="SMART" id="SM00355">
    <property type="entry name" value="ZnF_C2H2"/>
    <property type="match status" value="5"/>
</dbReference>
<feature type="compositionally biased region" description="Pro residues" evidence="6">
    <location>
        <begin position="320"/>
        <end position="335"/>
    </location>
</feature>
<name>A0AAW1SEF5_9CHLO</name>
<dbReference type="GO" id="GO:0005634">
    <property type="term" value="C:nucleus"/>
    <property type="evidence" value="ECO:0007669"/>
    <property type="project" value="UniProtKB-SubCell"/>
</dbReference>
<comment type="subcellular location">
    <subcellularLocation>
        <location evidence="1">Nucleus</location>
    </subcellularLocation>
</comment>
<feature type="domain" description="Matrin-type" evidence="7">
    <location>
        <begin position="688"/>
        <end position="718"/>
    </location>
</feature>
<feature type="compositionally biased region" description="Polar residues" evidence="6">
    <location>
        <begin position="171"/>
        <end position="189"/>
    </location>
</feature>
<keyword evidence="5" id="KW-0539">Nucleus</keyword>
<evidence type="ECO:0000313" key="8">
    <source>
        <dbReference type="EMBL" id="KAK9844279.1"/>
    </source>
</evidence>
<dbReference type="PROSITE" id="PS50171">
    <property type="entry name" value="ZF_MATRIN"/>
    <property type="match status" value="2"/>
</dbReference>
<protein>
    <recommendedName>
        <fullName evidence="7">Matrin-type domain-containing protein</fullName>
    </recommendedName>
</protein>
<dbReference type="SMART" id="SM00451">
    <property type="entry name" value="ZnF_U1"/>
    <property type="match status" value="5"/>
</dbReference>
<feature type="compositionally biased region" description="Low complexity" evidence="6">
    <location>
        <begin position="837"/>
        <end position="858"/>
    </location>
</feature>
<dbReference type="InterPro" id="IPR003604">
    <property type="entry name" value="Matrin/U1-like-C_Znf_C2H2"/>
</dbReference>
<evidence type="ECO:0000259" key="7">
    <source>
        <dbReference type="PROSITE" id="PS50171"/>
    </source>
</evidence>
<feature type="compositionally biased region" description="Polar residues" evidence="6">
    <location>
        <begin position="508"/>
        <end position="522"/>
    </location>
</feature>
<proteinExistence type="predicted"/>
<gene>
    <name evidence="8" type="ORF">WJX74_000392</name>
</gene>
<dbReference type="EMBL" id="JALJOS010000001">
    <property type="protein sequence ID" value="KAK9844279.1"/>
    <property type="molecule type" value="Genomic_DNA"/>
</dbReference>
<dbReference type="GO" id="GO:0008270">
    <property type="term" value="F:zinc ion binding"/>
    <property type="evidence" value="ECO:0007669"/>
    <property type="project" value="UniProtKB-KW"/>
</dbReference>
<evidence type="ECO:0000256" key="6">
    <source>
        <dbReference type="SAM" id="MobiDB-lite"/>
    </source>
</evidence>
<dbReference type="InterPro" id="IPR036236">
    <property type="entry name" value="Znf_C2H2_sf"/>
</dbReference>
<dbReference type="InterPro" id="IPR000690">
    <property type="entry name" value="Matrin/U1-C_Znf_C2H2"/>
</dbReference>
<dbReference type="SUPFAM" id="SSF57667">
    <property type="entry name" value="beta-beta-alpha zinc fingers"/>
    <property type="match status" value="5"/>
</dbReference>
<reference evidence="8 9" key="1">
    <citation type="journal article" date="2024" name="Nat. Commun.">
        <title>Phylogenomics reveals the evolutionary origins of lichenization in chlorophyte algae.</title>
        <authorList>
            <person name="Puginier C."/>
            <person name="Libourel C."/>
            <person name="Otte J."/>
            <person name="Skaloud P."/>
            <person name="Haon M."/>
            <person name="Grisel S."/>
            <person name="Petersen M."/>
            <person name="Berrin J.G."/>
            <person name="Delaux P.M."/>
            <person name="Dal Grande F."/>
            <person name="Keller J."/>
        </authorList>
    </citation>
    <scope>NUCLEOTIDE SEQUENCE [LARGE SCALE GENOMIC DNA]</scope>
    <source>
        <strain evidence="8 9">SAG 2145</strain>
    </source>
</reference>
<feature type="region of interest" description="Disordered" evidence="6">
    <location>
        <begin position="50"/>
        <end position="196"/>
    </location>
</feature>
<feature type="compositionally biased region" description="Low complexity" evidence="6">
    <location>
        <begin position="542"/>
        <end position="552"/>
    </location>
</feature>
<evidence type="ECO:0000256" key="5">
    <source>
        <dbReference type="ARBA" id="ARBA00023242"/>
    </source>
</evidence>
<dbReference type="Proteomes" id="UP001438707">
    <property type="component" value="Unassembled WGS sequence"/>
</dbReference>
<feature type="region of interest" description="Disordered" evidence="6">
    <location>
        <begin position="467"/>
        <end position="651"/>
    </location>
</feature>
<sequence>MLYERQVVCLQTTTGADHARDVLMPESLTEWNTAESRVRDWKLMREREWTRRPETAAADIHKAGQLGRTLSRHSSSSSSSDSQSGSRPGFSSTPGTPMPSTPARDFERRSYQNNARHSSPHHRPNQPKQAADSHGVTSSLLRDHHESKQPPAGPSQSQGHRHMQTAGMQPGQEQWASGGLQSPTAQQLSVHLPPGPPTDLSPAFHCTLCGVSTASAKNYWAHVQGRAHARRAIKAGEQLPPSYSPMISAHLAPPLPALAPLHPHPSQLAPHPAMFRHPGFMAGMHGASMGPMPGPIPGQSMGPMPGPPMGPVMDTNGPMQPRPLWPGGPLPPPHLPAHHPSATRPQQASPEAAAAAPPAPGPPAPPKEPGRTPHGRFRCDICDIYTTSAELLESHLGGRKHLRRLVTLAEQRGETLAPSLLMAARCKEPNETPFFCTVCRVYATSKDQLVMHLEGKKHQRHVESMGLSYHPPQAQSGRHSAAQPPPSAFLQEPDPPAPSDSPHAASSQTTPGASNEHATQLASPEATDTESPTRPQGDRFVSLSRSSSSGPSPARPPVHPTTTSSLRALQRTSSSEYRTAGPSSALADTAAGLAGSVKQRELPHQQPGHQGQPASGSGQSTLQESQPLGNAQAEDMDDQASLSSVGTEPLEEGLSQDAANIRKDLSRSLSSLPPLIGSGGSLSLASPYYCPVCGVIATSEANLAEHQAGRRHAKRIAYLSSEKPARSPAHSQFGEGVPGLLRRQSSGNIYEGFPCVRVGEYNLPSSMDLRQFLDEVQHEKDALASSGGSGNLEGLVDSMLPETPSETNFRLLSPQLRGRTRGFSGTAPFGSSKGMQRSLETGSSRSSSPGSHSQRASGDGADQPSVYGGEPLAPIAELPPAPASHGLEDAKWPRPVRHRRSVSAPVSASLDLTALDKWAATALAIAEGQTGEADDEYETSTPFGDADSICEHSSEDGTAASRPALGLRSSLTLPGPLLNAGELEETSTVQAADTSLPEPGSPAAAHCSICDVHTTSVASLEAHLASQRHRQRLARTITQSSPTGMVKAMQPLQQIQTQWPQPPAAAPLVHPAPIPPQARPKATPRRPAPNEGRPSCQSFDANPYLSPHPLAMARAPYSPSWDRRCTTPGSPGMPMQAIPMAYYPSNVAMQPPLYGGAPAMVAPAPYLMTGGMPWHIPTAFPPEVLQHAGLRHPPHPLATPYLGMSPSQGHMPAPFPAVPMMPPYEYMAMRPIHMHL</sequence>
<feature type="region of interest" description="Disordered" evidence="6">
    <location>
        <begin position="1058"/>
        <end position="1103"/>
    </location>
</feature>
<accession>A0AAW1SEF5</accession>
<feature type="domain" description="Matrin-type" evidence="7">
    <location>
        <begin position="434"/>
        <end position="464"/>
    </location>
</feature>
<keyword evidence="3" id="KW-0863">Zinc-finger</keyword>
<evidence type="ECO:0000313" key="9">
    <source>
        <dbReference type="Proteomes" id="UP001438707"/>
    </source>
</evidence>
<keyword evidence="9" id="KW-1185">Reference proteome</keyword>
<feature type="region of interest" description="Disordered" evidence="6">
    <location>
        <begin position="929"/>
        <end position="962"/>
    </location>
</feature>
<dbReference type="Gene3D" id="3.30.160.60">
    <property type="entry name" value="Classic Zinc Finger"/>
    <property type="match status" value="4"/>
</dbReference>
<dbReference type="PANTHER" id="PTHR47487">
    <property type="entry name" value="OS06G0651300 PROTEIN-RELATED"/>
    <property type="match status" value="1"/>
</dbReference>
<feature type="region of interest" description="Disordered" evidence="6">
    <location>
        <begin position="780"/>
        <end position="892"/>
    </location>
</feature>
<feature type="compositionally biased region" description="Low complexity" evidence="6">
    <location>
        <begin position="345"/>
        <end position="356"/>
    </location>
</feature>
<keyword evidence="4" id="KW-0862">Zinc</keyword>
<feature type="region of interest" description="Disordered" evidence="6">
    <location>
        <begin position="297"/>
        <end position="375"/>
    </location>
</feature>
<evidence type="ECO:0000256" key="1">
    <source>
        <dbReference type="ARBA" id="ARBA00004123"/>
    </source>
</evidence>
<feature type="compositionally biased region" description="Pro residues" evidence="6">
    <location>
        <begin position="483"/>
        <end position="499"/>
    </location>
</feature>
<dbReference type="GO" id="GO:0003676">
    <property type="term" value="F:nucleic acid binding"/>
    <property type="evidence" value="ECO:0007669"/>
    <property type="project" value="InterPro"/>
</dbReference>
<dbReference type="PANTHER" id="PTHR47487:SF8">
    <property type="entry name" value="OS08G0270900 PROTEIN"/>
    <property type="match status" value="1"/>
</dbReference>
<keyword evidence="2" id="KW-0479">Metal-binding</keyword>
<feature type="compositionally biased region" description="Polar residues" evidence="6">
    <location>
        <begin position="560"/>
        <end position="577"/>
    </location>
</feature>
<comment type="caution">
    <text evidence="8">The sequence shown here is derived from an EMBL/GenBank/DDBJ whole genome shotgun (WGS) entry which is preliminary data.</text>
</comment>